<evidence type="ECO:0000256" key="1">
    <source>
        <dbReference type="SAM" id="Phobius"/>
    </source>
</evidence>
<evidence type="ECO:0000313" key="3">
    <source>
        <dbReference type="EMBL" id="XBO44792.1"/>
    </source>
</evidence>
<feature type="transmembrane region" description="Helical" evidence="1">
    <location>
        <begin position="26"/>
        <end position="47"/>
    </location>
</feature>
<keyword evidence="1" id="KW-0472">Membrane</keyword>
<evidence type="ECO:0000259" key="2">
    <source>
        <dbReference type="SMART" id="SM00858"/>
    </source>
</evidence>
<dbReference type="RefSeq" id="WP_406832275.1">
    <property type="nucleotide sequence ID" value="NZ_CP157483.1"/>
</dbReference>
<keyword evidence="1" id="KW-1133">Transmembrane helix</keyword>
<dbReference type="EMBL" id="CP157483">
    <property type="protein sequence ID" value="XBO44792.1"/>
    <property type="molecule type" value="Genomic_DNA"/>
</dbReference>
<dbReference type="Gene3D" id="3.90.1210.10">
    <property type="entry name" value="Antifreeze-like/N-acetylneuraminic acid synthase C-terminal domain"/>
    <property type="match status" value="1"/>
</dbReference>
<dbReference type="AlphaFoldDB" id="A0AAU7JWL6"/>
<keyword evidence="1" id="KW-0812">Transmembrane</keyword>
<dbReference type="InterPro" id="IPR013974">
    <property type="entry name" value="SAF"/>
</dbReference>
<dbReference type="Pfam" id="PF08666">
    <property type="entry name" value="SAF"/>
    <property type="match status" value="1"/>
</dbReference>
<sequence length="230" mass="23796">MLPTAGRALADWLRGPGRRREWRRRVLRRALAAACAVAVVLGIVAVARAPRGGTLTPVVVAARPLAVGEIATPDALRIVLFPATLVPDGAATAVAQVVGRPLTATLNRGEPVTTDRARPSSVLAGQPMDLLAFHVTIPDARSVSMVRPGDRIDLVGPVGVVARSAPVLAVDPVFTTDFGAVLNGPGSSSGDNLEGVGLTVAVDQPTILDLSATQQDALGRPQLSLVLRSR</sequence>
<proteinExistence type="predicted"/>
<name>A0AAU7JWL6_9MICO</name>
<dbReference type="SMART" id="SM00858">
    <property type="entry name" value="SAF"/>
    <property type="match status" value="1"/>
</dbReference>
<dbReference type="CDD" id="cd11614">
    <property type="entry name" value="SAF_CpaB_FlgA_like"/>
    <property type="match status" value="1"/>
</dbReference>
<accession>A0AAU7JWL6</accession>
<feature type="domain" description="SAF" evidence="2">
    <location>
        <begin position="56"/>
        <end position="118"/>
    </location>
</feature>
<gene>
    <name evidence="3" type="ORF">ABEG17_05470</name>
</gene>
<protein>
    <submittedName>
        <fullName evidence="3">SAF domain-containing protein</fullName>
    </submittedName>
</protein>
<reference evidence="3" key="1">
    <citation type="submission" date="2024-05" db="EMBL/GenBank/DDBJ databases">
        <authorList>
            <person name="Kim S."/>
            <person name="Heo J."/>
            <person name="Choi H."/>
            <person name="Choi Y."/>
            <person name="Kwon S.-W."/>
            <person name="Kim Y."/>
        </authorList>
    </citation>
    <scope>NUCLEOTIDE SEQUENCE</scope>
    <source>
        <strain evidence="3">KACC 23699</strain>
    </source>
</reference>
<organism evidence="3">
    <name type="scientific">Pedococcus sp. KACC 23699</name>
    <dbReference type="NCBI Taxonomy" id="3149228"/>
    <lineage>
        <taxon>Bacteria</taxon>
        <taxon>Bacillati</taxon>
        <taxon>Actinomycetota</taxon>
        <taxon>Actinomycetes</taxon>
        <taxon>Micrococcales</taxon>
        <taxon>Intrasporangiaceae</taxon>
        <taxon>Pedococcus</taxon>
    </lineage>
</organism>